<evidence type="ECO:0000256" key="3">
    <source>
        <dbReference type="ARBA" id="ARBA00022692"/>
    </source>
</evidence>
<accession>A0AAD8A788</accession>
<keyword evidence="5 8" id="KW-0472">Membrane</keyword>
<keyword evidence="6 8" id="KW-0675">Receptor</keyword>
<feature type="transmembrane region" description="Helical" evidence="8">
    <location>
        <begin position="12"/>
        <end position="30"/>
    </location>
</feature>
<feature type="transmembrane region" description="Helical" evidence="8">
    <location>
        <begin position="83"/>
        <end position="101"/>
    </location>
</feature>
<evidence type="ECO:0000256" key="7">
    <source>
        <dbReference type="ARBA" id="ARBA00023224"/>
    </source>
</evidence>
<comment type="caution">
    <text evidence="8">Lacks conserved residue(s) required for the propagation of feature annotation.</text>
</comment>
<reference evidence="9" key="1">
    <citation type="journal article" date="2023" name="IScience">
        <title>Live-bearing cockroach genome reveals convergent evolutionary mechanisms linked to viviparity in insects and beyond.</title>
        <authorList>
            <person name="Fouks B."/>
            <person name="Harrison M.C."/>
            <person name="Mikhailova A.A."/>
            <person name="Marchal E."/>
            <person name="English S."/>
            <person name="Carruthers M."/>
            <person name="Jennings E.C."/>
            <person name="Chiamaka E.L."/>
            <person name="Frigard R.A."/>
            <person name="Pippel M."/>
            <person name="Attardo G.M."/>
            <person name="Benoit J.B."/>
            <person name="Bornberg-Bauer E."/>
            <person name="Tobe S.S."/>
        </authorList>
    </citation>
    <scope>NUCLEOTIDE SEQUENCE</scope>
    <source>
        <strain evidence="9">Stay&amp;Tobe</strain>
    </source>
</reference>
<evidence type="ECO:0000256" key="8">
    <source>
        <dbReference type="RuleBase" id="RU363108"/>
    </source>
</evidence>
<feature type="transmembrane region" description="Helical" evidence="8">
    <location>
        <begin position="170"/>
        <end position="190"/>
    </location>
</feature>
<dbReference type="AlphaFoldDB" id="A0AAD8A788"/>
<dbReference type="GO" id="GO:0050909">
    <property type="term" value="P:sensory perception of taste"/>
    <property type="evidence" value="ECO:0007669"/>
    <property type="project" value="InterPro"/>
</dbReference>
<comment type="caution">
    <text evidence="9">The sequence shown here is derived from an EMBL/GenBank/DDBJ whole genome shotgun (WGS) entry which is preliminary data.</text>
</comment>
<keyword evidence="10" id="KW-1185">Reference proteome</keyword>
<evidence type="ECO:0000256" key="4">
    <source>
        <dbReference type="ARBA" id="ARBA00022989"/>
    </source>
</evidence>
<comment type="function">
    <text evidence="8">Gustatory receptor which mediates acceptance or avoidance behavior, depending on its substrates.</text>
</comment>
<evidence type="ECO:0000256" key="5">
    <source>
        <dbReference type="ARBA" id="ARBA00023136"/>
    </source>
</evidence>
<comment type="subcellular location">
    <subcellularLocation>
        <location evidence="1 8">Cell membrane</location>
        <topology evidence="1 8">Multi-pass membrane protein</topology>
    </subcellularLocation>
</comment>
<keyword evidence="3 8" id="KW-0812">Transmembrane</keyword>
<dbReference type="GO" id="GO:0030425">
    <property type="term" value="C:dendrite"/>
    <property type="evidence" value="ECO:0007669"/>
    <property type="project" value="TreeGrafter"/>
</dbReference>
<organism evidence="9 10">
    <name type="scientific">Diploptera punctata</name>
    <name type="common">Pacific beetle cockroach</name>
    <dbReference type="NCBI Taxonomy" id="6984"/>
    <lineage>
        <taxon>Eukaryota</taxon>
        <taxon>Metazoa</taxon>
        <taxon>Ecdysozoa</taxon>
        <taxon>Arthropoda</taxon>
        <taxon>Hexapoda</taxon>
        <taxon>Insecta</taxon>
        <taxon>Pterygota</taxon>
        <taxon>Neoptera</taxon>
        <taxon>Polyneoptera</taxon>
        <taxon>Dictyoptera</taxon>
        <taxon>Blattodea</taxon>
        <taxon>Blaberoidea</taxon>
        <taxon>Blaberidae</taxon>
        <taxon>Diplopterinae</taxon>
        <taxon>Diploptera</taxon>
    </lineage>
</organism>
<evidence type="ECO:0000313" key="9">
    <source>
        <dbReference type="EMBL" id="KAJ9593628.1"/>
    </source>
</evidence>
<sequence>MDKEKFNNSVKYLFILSQIFGLTPISPFIKKYKQHENLKVKCLYFAWSVFWILLMTVLGFYVTHVLRDMFIEGPLKLRMIMCISYNAMFLSSVVFLINNIAKRKNFPKIMNTFWKVDNTLMPRCGVQVYDKDKLCSIKYITVVCLLYIALNVSVCVAFGSTAIYSITFNFTANLPFLISGIVSIHFNTLVKKLNERLRMINNIIENYRKHHKSKFPKSKTSRRYIKIVEDISAVSVIRQLEQIQLIQSVYIDLYKTKELINTTYGIPIVLQIITCYLLSVSTVFDGIAIASKGTDVLKAIADVFELTYVFVLLAWILLNCHQTSDETGKITSNVQKLIVRCNLPQYIQHESNICLSMMRDMPLEFTPCGLVTLNLPFLCSTVGVIFTYVVVMAQMN</sequence>
<dbReference type="GO" id="GO:0030424">
    <property type="term" value="C:axon"/>
    <property type="evidence" value="ECO:0007669"/>
    <property type="project" value="TreeGrafter"/>
</dbReference>
<protein>
    <recommendedName>
        <fullName evidence="8">Gustatory receptor</fullName>
    </recommendedName>
</protein>
<gene>
    <name evidence="9" type="ORF">L9F63_014806</name>
</gene>
<dbReference type="GO" id="GO:0008049">
    <property type="term" value="P:male courtship behavior"/>
    <property type="evidence" value="ECO:0007669"/>
    <property type="project" value="TreeGrafter"/>
</dbReference>
<dbReference type="Proteomes" id="UP001233999">
    <property type="component" value="Unassembled WGS sequence"/>
</dbReference>
<feature type="transmembrane region" description="Helical" evidence="8">
    <location>
        <begin position="264"/>
        <end position="284"/>
    </location>
</feature>
<name>A0AAD8A788_DIPPU</name>
<feature type="transmembrane region" description="Helical" evidence="8">
    <location>
        <begin position="42"/>
        <end position="63"/>
    </location>
</feature>
<feature type="non-terminal residue" evidence="9">
    <location>
        <position position="396"/>
    </location>
</feature>
<evidence type="ECO:0000256" key="1">
    <source>
        <dbReference type="ARBA" id="ARBA00004651"/>
    </source>
</evidence>
<dbReference type="PANTHER" id="PTHR21143">
    <property type="entry name" value="INVERTEBRATE GUSTATORY RECEPTOR"/>
    <property type="match status" value="1"/>
</dbReference>
<dbReference type="PANTHER" id="PTHR21143:SF133">
    <property type="entry name" value="GUSTATORY AND PHEROMONE RECEPTOR 32A-RELATED"/>
    <property type="match status" value="1"/>
</dbReference>
<dbReference type="EMBL" id="JASPKZ010003419">
    <property type="protein sequence ID" value="KAJ9593628.1"/>
    <property type="molecule type" value="Genomic_DNA"/>
</dbReference>
<dbReference type="InterPro" id="IPR013604">
    <property type="entry name" value="7TM_chemorcpt"/>
</dbReference>
<feature type="transmembrane region" description="Helical" evidence="8">
    <location>
        <begin position="139"/>
        <end position="164"/>
    </location>
</feature>
<proteinExistence type="inferred from homology"/>
<dbReference type="GO" id="GO:0007635">
    <property type="term" value="P:chemosensory behavior"/>
    <property type="evidence" value="ECO:0007669"/>
    <property type="project" value="TreeGrafter"/>
</dbReference>
<keyword evidence="7 8" id="KW-0807">Transducer</keyword>
<feature type="transmembrane region" description="Helical" evidence="8">
    <location>
        <begin position="365"/>
        <end position="391"/>
    </location>
</feature>
<evidence type="ECO:0000313" key="10">
    <source>
        <dbReference type="Proteomes" id="UP001233999"/>
    </source>
</evidence>
<evidence type="ECO:0000256" key="2">
    <source>
        <dbReference type="ARBA" id="ARBA00022475"/>
    </source>
</evidence>
<evidence type="ECO:0000256" key="6">
    <source>
        <dbReference type="ARBA" id="ARBA00023170"/>
    </source>
</evidence>
<dbReference type="GO" id="GO:0005886">
    <property type="term" value="C:plasma membrane"/>
    <property type="evidence" value="ECO:0007669"/>
    <property type="project" value="UniProtKB-SubCell"/>
</dbReference>
<reference evidence="9" key="2">
    <citation type="submission" date="2023-05" db="EMBL/GenBank/DDBJ databases">
        <authorList>
            <person name="Fouks B."/>
        </authorList>
    </citation>
    <scope>NUCLEOTIDE SEQUENCE</scope>
    <source>
        <strain evidence="9">Stay&amp;Tobe</strain>
        <tissue evidence="9">Testes</tissue>
    </source>
</reference>
<dbReference type="GO" id="GO:0007165">
    <property type="term" value="P:signal transduction"/>
    <property type="evidence" value="ECO:0007669"/>
    <property type="project" value="UniProtKB-KW"/>
</dbReference>
<dbReference type="Pfam" id="PF08395">
    <property type="entry name" value="7tm_7"/>
    <property type="match status" value="1"/>
</dbReference>
<keyword evidence="4 8" id="KW-1133">Transmembrane helix</keyword>
<dbReference type="GO" id="GO:0043025">
    <property type="term" value="C:neuronal cell body"/>
    <property type="evidence" value="ECO:0007669"/>
    <property type="project" value="TreeGrafter"/>
</dbReference>
<feature type="transmembrane region" description="Helical" evidence="8">
    <location>
        <begin position="296"/>
        <end position="318"/>
    </location>
</feature>
<keyword evidence="2 8" id="KW-1003">Cell membrane</keyword>
<comment type="similarity">
    <text evidence="8">Belongs to the insect chemoreceptor superfamily. Gustatory receptor (GR) family.</text>
</comment>